<dbReference type="AlphaFoldDB" id="A0A4Y7SU78"/>
<proteinExistence type="predicted"/>
<dbReference type="Gene3D" id="3.40.50.300">
    <property type="entry name" value="P-loop containing nucleotide triphosphate hydrolases"/>
    <property type="match status" value="1"/>
</dbReference>
<dbReference type="PANTHER" id="PTHR10039">
    <property type="entry name" value="AMELOGENIN"/>
    <property type="match status" value="1"/>
</dbReference>
<evidence type="ECO:0000313" key="5">
    <source>
        <dbReference type="Proteomes" id="UP000298030"/>
    </source>
</evidence>
<keyword evidence="5" id="KW-1185">Reference proteome</keyword>
<gene>
    <name evidence="4" type="ORF">FA13DRAFT_1738576</name>
</gene>
<protein>
    <recommendedName>
        <fullName evidence="3">Nephrocystin 3-like N-terminal domain-containing protein</fullName>
    </recommendedName>
</protein>
<sequence length="753" mass="85011">MSSPNTAARDAKFKERFLRRFSTEASGAPRSLHRPRGLLRTRRGNLVQAAFIPTRRPSPAVTVEDAVDEPGVPELARLASRSPILASGREIQRQLGIDTPITADDIHEYRRQQSRTLSTRVPSNGSGPSFLSNSKQLPFQFFRKRIARNALHDSADRFDPPKCDEDTRVGLIEEIMTWIDDPTTPSQIAVITGPAGSGKSAIQQTICETYAARNMLAGSFFFSHHPLFITLIYQIAQTNKDLRPFIEQALKDDPAVFDRSLETQVNTLLIDSFQSASSYHTERLSRKWPRLLVVDGVDECRGEEMQLHLLQVINKCFASRPEYAIRTALETYLSSAYHIKLHEHNASSDIKLYFQPTTPKPNNGLWPTELIVDKLTYNSSGQFVYAATVVKVLAWEPAIEQRRNPFAALDALYHNILITAETAYHDDSEDERISPFVTMSLSIHEFERFVRLRQGQVLDMLSDLHSLIDTVVVENDEFHELQIVLHHKSRSANAHLQNYAVYRRLLHYTSTWLSVVDYEALDAICKGIRPDAAVIITEEEIQVVRFCLCNWPVYLFKSLMMDVSPTGQSQQTADSVLVDFFASDGWYALKAFVRREGLFRCLPQERRHGRTALLEDVWSWYLGQCAGVSNLHGSQTSEDLHSSDSPPKKRLNPPIIIQRGNMSVGLGGDPFPPRSIKITLPPFQASGSATARKDDGWSDSTPFEDTSSPVDVEEPSEKRKRLKRKSVSLESSRMNSEYYSCSSHFGSDVEPPL</sequence>
<evidence type="ECO:0000259" key="3">
    <source>
        <dbReference type="Pfam" id="PF24883"/>
    </source>
</evidence>
<feature type="region of interest" description="Disordered" evidence="2">
    <location>
        <begin position="677"/>
        <end position="753"/>
    </location>
</feature>
<accession>A0A4Y7SU78</accession>
<feature type="domain" description="Nephrocystin 3-like N-terminal" evidence="3">
    <location>
        <begin position="174"/>
        <end position="318"/>
    </location>
</feature>
<organism evidence="4 5">
    <name type="scientific">Coprinellus micaceus</name>
    <name type="common">Glistening ink-cap mushroom</name>
    <name type="synonym">Coprinus micaceus</name>
    <dbReference type="NCBI Taxonomy" id="71717"/>
    <lineage>
        <taxon>Eukaryota</taxon>
        <taxon>Fungi</taxon>
        <taxon>Dikarya</taxon>
        <taxon>Basidiomycota</taxon>
        <taxon>Agaricomycotina</taxon>
        <taxon>Agaricomycetes</taxon>
        <taxon>Agaricomycetidae</taxon>
        <taxon>Agaricales</taxon>
        <taxon>Agaricineae</taxon>
        <taxon>Psathyrellaceae</taxon>
        <taxon>Coprinellus</taxon>
    </lineage>
</organism>
<keyword evidence="1" id="KW-0677">Repeat</keyword>
<evidence type="ECO:0000313" key="4">
    <source>
        <dbReference type="EMBL" id="TEB25154.1"/>
    </source>
</evidence>
<dbReference type="InterPro" id="IPR027417">
    <property type="entry name" value="P-loop_NTPase"/>
</dbReference>
<evidence type="ECO:0000256" key="1">
    <source>
        <dbReference type="ARBA" id="ARBA00022737"/>
    </source>
</evidence>
<reference evidence="4 5" key="1">
    <citation type="journal article" date="2019" name="Nat. Ecol. Evol.">
        <title>Megaphylogeny resolves global patterns of mushroom evolution.</title>
        <authorList>
            <person name="Varga T."/>
            <person name="Krizsan K."/>
            <person name="Foldi C."/>
            <person name="Dima B."/>
            <person name="Sanchez-Garcia M."/>
            <person name="Sanchez-Ramirez S."/>
            <person name="Szollosi G.J."/>
            <person name="Szarkandi J.G."/>
            <person name="Papp V."/>
            <person name="Albert L."/>
            <person name="Andreopoulos W."/>
            <person name="Angelini C."/>
            <person name="Antonin V."/>
            <person name="Barry K.W."/>
            <person name="Bougher N.L."/>
            <person name="Buchanan P."/>
            <person name="Buyck B."/>
            <person name="Bense V."/>
            <person name="Catcheside P."/>
            <person name="Chovatia M."/>
            <person name="Cooper J."/>
            <person name="Damon W."/>
            <person name="Desjardin D."/>
            <person name="Finy P."/>
            <person name="Geml J."/>
            <person name="Haridas S."/>
            <person name="Hughes K."/>
            <person name="Justo A."/>
            <person name="Karasinski D."/>
            <person name="Kautmanova I."/>
            <person name="Kiss B."/>
            <person name="Kocsube S."/>
            <person name="Kotiranta H."/>
            <person name="LaButti K.M."/>
            <person name="Lechner B.E."/>
            <person name="Liimatainen K."/>
            <person name="Lipzen A."/>
            <person name="Lukacs Z."/>
            <person name="Mihaltcheva S."/>
            <person name="Morgado L.N."/>
            <person name="Niskanen T."/>
            <person name="Noordeloos M.E."/>
            <person name="Ohm R.A."/>
            <person name="Ortiz-Santana B."/>
            <person name="Ovrebo C."/>
            <person name="Racz N."/>
            <person name="Riley R."/>
            <person name="Savchenko A."/>
            <person name="Shiryaev A."/>
            <person name="Soop K."/>
            <person name="Spirin V."/>
            <person name="Szebenyi C."/>
            <person name="Tomsovsky M."/>
            <person name="Tulloss R.E."/>
            <person name="Uehling J."/>
            <person name="Grigoriev I.V."/>
            <person name="Vagvolgyi C."/>
            <person name="Papp T."/>
            <person name="Martin F.M."/>
            <person name="Miettinen O."/>
            <person name="Hibbett D.S."/>
            <person name="Nagy L.G."/>
        </authorList>
    </citation>
    <scope>NUCLEOTIDE SEQUENCE [LARGE SCALE GENOMIC DNA]</scope>
    <source>
        <strain evidence="4 5">FP101781</strain>
    </source>
</reference>
<feature type="compositionally biased region" description="Polar residues" evidence="2">
    <location>
        <begin position="698"/>
        <end position="709"/>
    </location>
</feature>
<dbReference type="EMBL" id="QPFP01000059">
    <property type="protein sequence ID" value="TEB25154.1"/>
    <property type="molecule type" value="Genomic_DNA"/>
</dbReference>
<feature type="compositionally biased region" description="Polar residues" evidence="2">
    <location>
        <begin position="734"/>
        <end position="745"/>
    </location>
</feature>
<dbReference type="InterPro" id="IPR056884">
    <property type="entry name" value="NPHP3-like_N"/>
</dbReference>
<comment type="caution">
    <text evidence="4">The sequence shown here is derived from an EMBL/GenBank/DDBJ whole genome shotgun (WGS) entry which is preliminary data.</text>
</comment>
<feature type="region of interest" description="Disordered" evidence="2">
    <location>
        <begin position="633"/>
        <end position="654"/>
    </location>
</feature>
<evidence type="ECO:0000256" key="2">
    <source>
        <dbReference type="SAM" id="MobiDB-lite"/>
    </source>
</evidence>
<dbReference type="Proteomes" id="UP000298030">
    <property type="component" value="Unassembled WGS sequence"/>
</dbReference>
<dbReference type="SUPFAM" id="SSF52540">
    <property type="entry name" value="P-loop containing nucleoside triphosphate hydrolases"/>
    <property type="match status" value="1"/>
</dbReference>
<dbReference type="Pfam" id="PF24883">
    <property type="entry name" value="NPHP3_N"/>
    <property type="match status" value="1"/>
</dbReference>
<dbReference type="OrthoDB" id="3018344at2759"/>
<name>A0A4Y7SU78_COPMI</name>